<feature type="transmembrane region" description="Helical" evidence="1">
    <location>
        <begin position="50"/>
        <end position="72"/>
    </location>
</feature>
<proteinExistence type="predicted"/>
<dbReference type="EMBL" id="JBDZYD010000009">
    <property type="protein sequence ID" value="MEQ0562175.1"/>
    <property type="molecule type" value="Genomic_DNA"/>
</dbReference>
<keyword evidence="1" id="KW-0472">Membrane</keyword>
<keyword evidence="3" id="KW-1185">Reference proteome</keyword>
<dbReference type="RefSeq" id="WP_348953628.1">
    <property type="nucleotide sequence ID" value="NZ_JBDZYD010000009.1"/>
</dbReference>
<organism evidence="2 3">
    <name type="scientific">Amycolatopsis melonis</name>
    <dbReference type="NCBI Taxonomy" id="3156488"/>
    <lineage>
        <taxon>Bacteria</taxon>
        <taxon>Bacillati</taxon>
        <taxon>Actinomycetota</taxon>
        <taxon>Actinomycetes</taxon>
        <taxon>Pseudonocardiales</taxon>
        <taxon>Pseudonocardiaceae</taxon>
        <taxon>Amycolatopsis</taxon>
    </lineage>
</organism>
<gene>
    <name evidence="2" type="ORF">ABJI51_24090</name>
</gene>
<keyword evidence="1" id="KW-1133">Transmembrane helix</keyword>
<comment type="caution">
    <text evidence="2">The sequence shown here is derived from an EMBL/GenBank/DDBJ whole genome shotgun (WGS) entry which is preliminary data.</text>
</comment>
<name>A0ABV0LIP8_9PSEU</name>
<sequence length="73" mass="7195">MNIDWSALGAVFVVALASVAVLASLFSFGVAGLSQREAAREAGASGSGQLAGAVTCFAVCAAIIGYGIYLIVA</sequence>
<evidence type="ECO:0008006" key="4">
    <source>
        <dbReference type="Google" id="ProtNLM"/>
    </source>
</evidence>
<dbReference type="Proteomes" id="UP001440984">
    <property type="component" value="Unassembled WGS sequence"/>
</dbReference>
<keyword evidence="1" id="KW-0812">Transmembrane</keyword>
<feature type="transmembrane region" description="Helical" evidence="1">
    <location>
        <begin position="7"/>
        <end position="30"/>
    </location>
</feature>
<evidence type="ECO:0000256" key="1">
    <source>
        <dbReference type="SAM" id="Phobius"/>
    </source>
</evidence>
<protein>
    <recommendedName>
        <fullName evidence="4">Secreted protein</fullName>
    </recommendedName>
</protein>
<evidence type="ECO:0000313" key="2">
    <source>
        <dbReference type="EMBL" id="MEQ0562175.1"/>
    </source>
</evidence>
<accession>A0ABV0LIP8</accession>
<reference evidence="2 3" key="1">
    <citation type="submission" date="2024-05" db="EMBL/GenBank/DDBJ databases">
        <authorList>
            <person name="Zhao H."/>
            <person name="Xu Y."/>
            <person name="Lin S."/>
            <person name="Spain J.C."/>
            <person name="Zhou N.-Y."/>
        </authorList>
    </citation>
    <scope>NUCLEOTIDE SEQUENCE [LARGE SCALE GENOMIC DNA]</scope>
    <source>
        <strain evidence="2 3">NEAU-NG30</strain>
    </source>
</reference>
<evidence type="ECO:0000313" key="3">
    <source>
        <dbReference type="Proteomes" id="UP001440984"/>
    </source>
</evidence>